<feature type="transmembrane region" description="Helical" evidence="1">
    <location>
        <begin position="177"/>
        <end position="195"/>
    </location>
</feature>
<dbReference type="Proteomes" id="UP000190961">
    <property type="component" value="Unassembled WGS sequence"/>
</dbReference>
<evidence type="ECO:0000313" key="3">
    <source>
        <dbReference type="EMBL" id="SKC84131.1"/>
    </source>
</evidence>
<keyword evidence="1" id="KW-1133">Transmembrane helix</keyword>
<dbReference type="AlphaFoldDB" id="A0A1T5M7B9"/>
<feature type="transmembrane region" description="Helical" evidence="1">
    <location>
        <begin position="44"/>
        <end position="61"/>
    </location>
</feature>
<dbReference type="EMBL" id="FUZU01000003">
    <property type="protein sequence ID" value="SKC84131.1"/>
    <property type="molecule type" value="Genomic_DNA"/>
</dbReference>
<dbReference type="SMART" id="SM00014">
    <property type="entry name" value="acidPPc"/>
    <property type="match status" value="1"/>
</dbReference>
<proteinExistence type="predicted"/>
<dbReference type="InterPro" id="IPR000326">
    <property type="entry name" value="PAP2/HPO"/>
</dbReference>
<dbReference type="PANTHER" id="PTHR14969">
    <property type="entry name" value="SPHINGOSINE-1-PHOSPHATE PHOSPHOHYDROLASE"/>
    <property type="match status" value="1"/>
</dbReference>
<feature type="domain" description="Phosphatidic acid phosphatase type 2/haloperoxidase" evidence="2">
    <location>
        <begin position="121"/>
        <end position="223"/>
    </location>
</feature>
<dbReference type="OrthoDB" id="9773582at2"/>
<name>A0A1T5M7B9_9BACT</name>
<keyword evidence="1" id="KW-0472">Membrane</keyword>
<reference evidence="3 4" key="1">
    <citation type="submission" date="2017-02" db="EMBL/GenBank/DDBJ databases">
        <authorList>
            <person name="Peterson S.W."/>
        </authorList>
    </citation>
    <scope>NUCLEOTIDE SEQUENCE [LARGE SCALE GENOMIC DNA]</scope>
    <source>
        <strain evidence="3 4">DSM 25262</strain>
    </source>
</reference>
<feature type="transmembrane region" description="Helical" evidence="1">
    <location>
        <begin position="201"/>
        <end position="222"/>
    </location>
</feature>
<dbReference type="SUPFAM" id="SSF48317">
    <property type="entry name" value="Acid phosphatase/Vanadium-dependent haloperoxidase"/>
    <property type="match status" value="1"/>
</dbReference>
<dbReference type="Gene3D" id="1.20.144.10">
    <property type="entry name" value="Phosphatidic acid phosphatase type 2/haloperoxidase"/>
    <property type="match status" value="1"/>
</dbReference>
<sequence>MKYGILIVLLLRISLCFGQYNLRSKNYTSINLTLQKEPIHKKNVWLQATYVPLTLVALGALSTQNNNIIDRHEIREERNEYTPTFHHKADNYLQFAPILAVYGLNAVGIKGKNTMANRTAILIKAELIMTALTFSLKKITAVPRPDTGHPTSFPSGHTAQAFAAATFMAKEYGDQSIWYPIGAYTVATGIGAMRILNNRHWISDVLAGAGIGILATNIAYLTHGYKWGSKRKNTMIVPSYSGSAAGLYIRYQFR</sequence>
<dbReference type="RefSeq" id="WP_079689181.1">
    <property type="nucleotide sequence ID" value="NZ_FUZU01000003.1"/>
</dbReference>
<dbReference type="InterPro" id="IPR036938">
    <property type="entry name" value="PAP2/HPO_sf"/>
</dbReference>
<keyword evidence="1" id="KW-0812">Transmembrane</keyword>
<evidence type="ECO:0000313" key="4">
    <source>
        <dbReference type="Proteomes" id="UP000190961"/>
    </source>
</evidence>
<dbReference type="CDD" id="cd03394">
    <property type="entry name" value="PAP2_like_5"/>
    <property type="match status" value="1"/>
</dbReference>
<keyword evidence="4" id="KW-1185">Reference proteome</keyword>
<evidence type="ECO:0000256" key="1">
    <source>
        <dbReference type="SAM" id="Phobius"/>
    </source>
</evidence>
<gene>
    <name evidence="3" type="ORF">SAMN05660236_4679</name>
</gene>
<evidence type="ECO:0000259" key="2">
    <source>
        <dbReference type="SMART" id="SM00014"/>
    </source>
</evidence>
<dbReference type="PANTHER" id="PTHR14969:SF13">
    <property type="entry name" value="AT30094P"/>
    <property type="match status" value="1"/>
</dbReference>
<accession>A0A1T5M7B9</accession>
<dbReference type="Pfam" id="PF01569">
    <property type="entry name" value="PAP2"/>
    <property type="match status" value="1"/>
</dbReference>
<dbReference type="STRING" id="688867.SAMN05660236_4679"/>
<organism evidence="3 4">
    <name type="scientific">Ohtaekwangia koreensis</name>
    <dbReference type="NCBI Taxonomy" id="688867"/>
    <lineage>
        <taxon>Bacteria</taxon>
        <taxon>Pseudomonadati</taxon>
        <taxon>Bacteroidota</taxon>
        <taxon>Cytophagia</taxon>
        <taxon>Cytophagales</taxon>
        <taxon>Fulvivirgaceae</taxon>
        <taxon>Ohtaekwangia</taxon>
    </lineage>
</organism>
<protein>
    <submittedName>
        <fullName evidence="3">PAP2 superfamily protein</fullName>
    </submittedName>
</protein>